<organism evidence="1 2">
    <name type="scientific">Eumeta variegata</name>
    <name type="common">Bagworm moth</name>
    <name type="synonym">Eumeta japonica</name>
    <dbReference type="NCBI Taxonomy" id="151549"/>
    <lineage>
        <taxon>Eukaryota</taxon>
        <taxon>Metazoa</taxon>
        <taxon>Ecdysozoa</taxon>
        <taxon>Arthropoda</taxon>
        <taxon>Hexapoda</taxon>
        <taxon>Insecta</taxon>
        <taxon>Pterygota</taxon>
        <taxon>Neoptera</taxon>
        <taxon>Endopterygota</taxon>
        <taxon>Lepidoptera</taxon>
        <taxon>Glossata</taxon>
        <taxon>Ditrysia</taxon>
        <taxon>Tineoidea</taxon>
        <taxon>Psychidae</taxon>
        <taxon>Oiketicinae</taxon>
        <taxon>Eumeta</taxon>
    </lineage>
</organism>
<dbReference type="AlphaFoldDB" id="A0A4C1XE14"/>
<dbReference type="Gene3D" id="3.30.420.10">
    <property type="entry name" value="Ribonuclease H-like superfamily/Ribonuclease H"/>
    <property type="match status" value="1"/>
</dbReference>
<comment type="caution">
    <text evidence="1">The sequence shown here is derived from an EMBL/GenBank/DDBJ whole genome shotgun (WGS) entry which is preliminary data.</text>
</comment>
<dbReference type="Proteomes" id="UP000299102">
    <property type="component" value="Unassembled WGS sequence"/>
</dbReference>
<reference evidence="1 2" key="1">
    <citation type="journal article" date="2019" name="Commun. Biol.">
        <title>The bagworm genome reveals a unique fibroin gene that provides high tensile strength.</title>
        <authorList>
            <person name="Kono N."/>
            <person name="Nakamura H."/>
            <person name="Ohtoshi R."/>
            <person name="Tomita M."/>
            <person name="Numata K."/>
            <person name="Arakawa K."/>
        </authorList>
    </citation>
    <scope>NUCLEOTIDE SEQUENCE [LARGE SCALE GENOMIC DNA]</scope>
</reference>
<dbReference type="PANTHER" id="PTHR46060">
    <property type="entry name" value="MARINER MOS1 TRANSPOSASE-LIKE PROTEIN"/>
    <property type="match status" value="1"/>
</dbReference>
<dbReference type="PANTHER" id="PTHR46060:SF1">
    <property type="entry name" value="MARINER MOS1 TRANSPOSASE-LIKE PROTEIN"/>
    <property type="match status" value="1"/>
</dbReference>
<dbReference type="STRING" id="151549.A0A4C1XE14"/>
<sequence length="96" mass="11590">MYQQIWTSLAIDMSQVHKVLHEHLAVRKLCARWIPQNLTEAEKPRRINWCREMMQRFSSRHSIAACDIVTCDEICIYCYDPQTKRQSFPWVFPFEE</sequence>
<dbReference type="InterPro" id="IPR052709">
    <property type="entry name" value="Transposase-MT_Hybrid"/>
</dbReference>
<accession>A0A4C1XE14</accession>
<dbReference type="GO" id="GO:0003676">
    <property type="term" value="F:nucleic acid binding"/>
    <property type="evidence" value="ECO:0007669"/>
    <property type="project" value="InterPro"/>
</dbReference>
<dbReference type="OrthoDB" id="10017160at2759"/>
<evidence type="ECO:0000313" key="1">
    <source>
        <dbReference type="EMBL" id="GBP62161.1"/>
    </source>
</evidence>
<name>A0A4C1XE14_EUMVA</name>
<proteinExistence type="predicted"/>
<gene>
    <name evidence="1" type="ORF">EVAR_40612_1</name>
</gene>
<dbReference type="EMBL" id="BGZK01000833">
    <property type="protein sequence ID" value="GBP62161.1"/>
    <property type="molecule type" value="Genomic_DNA"/>
</dbReference>
<dbReference type="InterPro" id="IPR036397">
    <property type="entry name" value="RNaseH_sf"/>
</dbReference>
<evidence type="ECO:0008006" key="3">
    <source>
        <dbReference type="Google" id="ProtNLM"/>
    </source>
</evidence>
<evidence type="ECO:0000313" key="2">
    <source>
        <dbReference type="Proteomes" id="UP000299102"/>
    </source>
</evidence>
<keyword evidence="2" id="KW-1185">Reference proteome</keyword>
<protein>
    <recommendedName>
        <fullName evidence="3">Mariner Mos1 transposase</fullName>
    </recommendedName>
</protein>